<dbReference type="OrthoDB" id="6266673at2759"/>
<evidence type="ECO:0007829" key="7">
    <source>
        <dbReference type="PeptideAtlas" id="Q95Q79"/>
    </source>
</evidence>
<dbReference type="Gene3D" id="1.20.80.10">
    <property type="match status" value="1"/>
</dbReference>
<dbReference type="InterPro" id="IPR035963">
    <property type="entry name" value="FERM_2"/>
</dbReference>
<feature type="region of interest" description="Disordered" evidence="1">
    <location>
        <begin position="461"/>
        <end position="480"/>
    </location>
</feature>
<dbReference type="FunFam" id="2.30.29.30:FF:000561">
    <property type="entry name" value="FERM domain (Protein4.1-ezrin-radixin-moesin) family"/>
    <property type="match status" value="1"/>
</dbReference>
<dbReference type="CDD" id="cd14473">
    <property type="entry name" value="FERM_B-lobe"/>
    <property type="match status" value="1"/>
</dbReference>
<dbReference type="PRINTS" id="PR00935">
    <property type="entry name" value="BAND41"/>
</dbReference>
<dbReference type="Pfam" id="PF09380">
    <property type="entry name" value="FERM_C"/>
    <property type="match status" value="1"/>
</dbReference>
<dbReference type="WormBase" id="C24A11.8b">
    <property type="protein sequence ID" value="CE27724"/>
    <property type="gene ID" value="WBGene00001491"/>
    <property type="gene designation" value="frm-4"/>
</dbReference>
<dbReference type="InterPro" id="IPR019749">
    <property type="entry name" value="Band_41_domain"/>
</dbReference>
<dbReference type="Proteomes" id="UP000001940">
    <property type="component" value="Chromosome I"/>
</dbReference>
<dbReference type="InterPro" id="IPR000299">
    <property type="entry name" value="FERM_domain"/>
</dbReference>
<dbReference type="HOGENOM" id="CLU_026464_0_0_1"/>
<name>Q95Q79_CAEEL</name>
<dbReference type="FunFam" id="1.20.80.10:FF:000006">
    <property type="entry name" value="FERM domain-containing protein 5 isoform X1"/>
    <property type="match status" value="1"/>
</dbReference>
<feature type="domain" description="FERM" evidence="3">
    <location>
        <begin position="28"/>
        <end position="350"/>
    </location>
</feature>
<dbReference type="SUPFAM" id="SSF47031">
    <property type="entry name" value="Second domain of FERM"/>
    <property type="match status" value="1"/>
</dbReference>
<dbReference type="EMBL" id="BX284601">
    <property type="protein sequence ID" value="CCD65427.1"/>
    <property type="molecule type" value="Genomic_DNA"/>
</dbReference>
<organism evidence="4 5">
    <name type="scientific">Caenorhabditis elegans</name>
    <dbReference type="NCBI Taxonomy" id="6239"/>
    <lineage>
        <taxon>Eukaryota</taxon>
        <taxon>Metazoa</taxon>
        <taxon>Ecdysozoa</taxon>
        <taxon>Nematoda</taxon>
        <taxon>Chromadorea</taxon>
        <taxon>Rhabditida</taxon>
        <taxon>Rhabditina</taxon>
        <taxon>Rhabditomorpha</taxon>
        <taxon>Rhabditoidea</taxon>
        <taxon>Rhabditidae</taxon>
        <taxon>Peloderinae</taxon>
        <taxon>Caenorhabditis</taxon>
    </lineage>
</organism>
<dbReference type="AGR" id="WB:WBGene00001491"/>
<evidence type="ECO:0000259" key="3">
    <source>
        <dbReference type="PROSITE" id="PS50057"/>
    </source>
</evidence>
<dbReference type="InterPro" id="IPR029071">
    <property type="entry name" value="Ubiquitin-like_domsf"/>
</dbReference>
<dbReference type="CTD" id="172189"/>
<feature type="compositionally biased region" description="Low complexity" evidence="1">
    <location>
        <begin position="496"/>
        <end position="509"/>
    </location>
</feature>
<dbReference type="SMR" id="Q95Q79"/>
<dbReference type="SUPFAM" id="SSF54236">
    <property type="entry name" value="Ubiquitin-like"/>
    <property type="match status" value="1"/>
</dbReference>
<keyword evidence="2" id="KW-1133">Transmembrane helix</keyword>
<dbReference type="Gene3D" id="2.30.29.30">
    <property type="entry name" value="Pleckstrin-homology domain (PH domain)/Phosphotyrosine-binding domain (PTB)"/>
    <property type="match status" value="1"/>
</dbReference>
<evidence type="ECO:0000256" key="1">
    <source>
        <dbReference type="SAM" id="MobiDB-lite"/>
    </source>
</evidence>
<dbReference type="RefSeq" id="NP_001370485.1">
    <property type="nucleotide sequence ID" value="NM_001383090.2"/>
</dbReference>
<sequence length="643" mass="72669">MPQNNTSSSFLGRLTTSTRSSFMSPKDVRCNVHLLHDSDIIGNEFPRTQSAQTILDYVCQLKHIQEKDFLGLRYQDHHKHRYWLDLTRSINHVVKNFKKEIKKVGKTESMTLHLRFRYYPSDPARLRDPNLRYQLFVQLQRDLLHGRLYCPTSSAAELAALILQAQLGDYNEEKHVGNYVSGYKLLLKQTPKLEERIANNHKELKGKSSESAELEFLEKASQLDTYAFDPYTIKEPHDTLPVYIGASCKGILIYTGQSRTHNIDWSELVKVDYSGKEIRLTLSENYRGQITAAGTPTGTLNGHGPGSPSIMDKSLTKKPLTLKYTCPSGQFAKHLWIHILSQQAFFNETSAQDVKLKFSKPRIPLLSRGSTFRFPSKRVYREIEEEDSKSILFDKSIMETSAVMNETTTSNENEESILNCSTISAPLSSGSGVVRYDLLRQTPRVEQPWLKQNSLKVTTVHDNTASSSSSPDNSETQNNNLSKITNLNLSIEREVSTSPSTSPVPIVHTQQHSDHNSQNLEKNGNGKLANGGGSGVDLGKKTVHTNGTTLICTEEKQDSILSMDESLTSKSLISRIANTCFVFFLILLLIVAIVIVLFEKSEDSAHNDFIESHRALSDLRHLYYEPTRHYVVEQYRKHFGAKI</sequence>
<keyword evidence="2" id="KW-0812">Transmembrane</keyword>
<dbReference type="Pfam" id="PF00373">
    <property type="entry name" value="FERM_M"/>
    <property type="match status" value="1"/>
</dbReference>
<dbReference type="SUPFAM" id="SSF50729">
    <property type="entry name" value="PH domain-like"/>
    <property type="match status" value="1"/>
</dbReference>
<dbReference type="PROSITE" id="PS50057">
    <property type="entry name" value="FERM_3"/>
    <property type="match status" value="1"/>
</dbReference>
<dbReference type="UCSC" id="C24A11.8a">
    <property type="organism name" value="c. elegans"/>
</dbReference>
<dbReference type="InterPro" id="IPR018980">
    <property type="entry name" value="FERM_PH-like_C"/>
</dbReference>
<feature type="region of interest" description="Disordered" evidence="1">
    <location>
        <begin position="493"/>
        <end position="529"/>
    </location>
</feature>
<accession>Q95Q79</accession>
<gene>
    <name evidence="4 6" type="primary">frm-4</name>
    <name evidence="6" type="ORF">C24A11.8</name>
    <name evidence="4" type="ORF">CELE_C24A11.8</name>
</gene>
<keyword evidence="2" id="KW-0472">Membrane</keyword>
<dbReference type="Gene3D" id="3.10.20.90">
    <property type="entry name" value="Phosphatidylinositol 3-kinase Catalytic Subunit, Chain A, domain 1"/>
    <property type="match status" value="1"/>
</dbReference>
<dbReference type="GeneID" id="172189"/>
<evidence type="ECO:0000313" key="6">
    <source>
        <dbReference type="WormBase" id="C24A11.8b"/>
    </source>
</evidence>
<dbReference type="InterPro" id="IPR011993">
    <property type="entry name" value="PH-like_dom_sf"/>
</dbReference>
<evidence type="ECO:0000313" key="4">
    <source>
        <dbReference type="EMBL" id="CCD65427.1"/>
    </source>
</evidence>
<protein>
    <submittedName>
        <fullName evidence="4">FERM domain-containing protein</fullName>
    </submittedName>
</protein>
<dbReference type="PhylomeDB" id="Q95Q79"/>
<feature type="compositionally biased region" description="Low complexity" evidence="1">
    <location>
        <begin position="519"/>
        <end position="528"/>
    </location>
</feature>
<dbReference type="AlphaFoldDB" id="Q95Q79"/>
<feature type="region of interest" description="Disordered" evidence="1">
    <location>
        <begin position="292"/>
        <end position="312"/>
    </location>
</feature>
<dbReference type="Pfam" id="PF09379">
    <property type="entry name" value="FERM_N"/>
    <property type="match status" value="1"/>
</dbReference>
<feature type="transmembrane region" description="Helical" evidence="2">
    <location>
        <begin position="576"/>
        <end position="598"/>
    </location>
</feature>
<dbReference type="Bgee" id="WBGene00001491">
    <property type="expression patterns" value="Expressed in germ line (C elegans) and 4 other cell types or tissues"/>
</dbReference>
<dbReference type="InterPro" id="IPR019748">
    <property type="entry name" value="FERM_central"/>
</dbReference>
<keyword evidence="7" id="KW-1267">Proteomics identification</keyword>
<dbReference type="InterPro" id="IPR018979">
    <property type="entry name" value="FERM_N"/>
</dbReference>
<evidence type="ECO:0000256" key="2">
    <source>
        <dbReference type="SAM" id="Phobius"/>
    </source>
</evidence>
<dbReference type="PANTHER" id="PTHR23280:SF32">
    <property type="entry name" value="FI22325P1"/>
    <property type="match status" value="1"/>
</dbReference>
<dbReference type="SMART" id="SM01196">
    <property type="entry name" value="FERM_C"/>
    <property type="match status" value="1"/>
</dbReference>
<keyword evidence="5" id="KW-1185">Reference proteome</keyword>
<dbReference type="PANTHER" id="PTHR23280">
    <property type="entry name" value="4.1 G PROTEIN"/>
    <property type="match status" value="1"/>
</dbReference>
<evidence type="ECO:0000313" key="5">
    <source>
        <dbReference type="Proteomes" id="UP000001940"/>
    </source>
</evidence>
<dbReference type="ExpressionAtlas" id="Q95Q79">
    <property type="expression patterns" value="baseline and differential"/>
</dbReference>
<proteinExistence type="evidence at protein level"/>
<dbReference type="InterPro" id="IPR014352">
    <property type="entry name" value="FERM/acyl-CoA-bd_prot_sf"/>
</dbReference>
<dbReference type="SMART" id="SM00295">
    <property type="entry name" value="B41"/>
    <property type="match status" value="1"/>
</dbReference>
<reference evidence="4 5" key="1">
    <citation type="journal article" date="1998" name="Science">
        <title>Genome sequence of the nematode C. elegans: a platform for investigating biology.</title>
        <authorList>
            <consortium name="The C. elegans sequencing consortium"/>
            <person name="Sulson J.E."/>
            <person name="Waterston R."/>
        </authorList>
    </citation>
    <scope>NUCLEOTIDE SEQUENCE [LARGE SCALE GENOMIC DNA]</scope>
    <source>
        <strain evidence="4 5">Bristol N2</strain>
    </source>
</reference>